<feature type="transmembrane region" description="Helical" evidence="14">
    <location>
        <begin position="12"/>
        <end position="30"/>
    </location>
</feature>
<evidence type="ECO:0000256" key="11">
    <source>
        <dbReference type="ARBA" id="ARBA00026112"/>
    </source>
</evidence>
<keyword evidence="14" id="KW-0812">Transmembrane</keyword>
<evidence type="ECO:0000256" key="9">
    <source>
        <dbReference type="ARBA" id="ARBA00023002"/>
    </source>
</evidence>
<dbReference type="PRINTS" id="PR00081">
    <property type="entry name" value="GDHRDH"/>
</dbReference>
<proteinExistence type="inferred from homology"/>
<evidence type="ECO:0000256" key="1">
    <source>
        <dbReference type="ARBA" id="ARBA00004240"/>
    </source>
</evidence>
<keyword evidence="14" id="KW-1133">Transmembrane helix</keyword>
<dbReference type="PROSITE" id="PS00061">
    <property type="entry name" value="ADH_SHORT"/>
    <property type="match status" value="1"/>
</dbReference>
<gene>
    <name evidence="16" type="ORF">QYM36_013335</name>
</gene>
<accession>A0AA88HM82</accession>
<keyword evidence="8" id="KW-0746">Sphingolipid metabolism</keyword>
<dbReference type="GO" id="GO:0000166">
    <property type="term" value="F:nucleotide binding"/>
    <property type="evidence" value="ECO:0007669"/>
    <property type="project" value="UniProtKB-KW"/>
</dbReference>
<comment type="caution">
    <text evidence="16">The sequence shown here is derived from an EMBL/GenBank/DDBJ whole genome shotgun (WGS) entry which is preliminary data.</text>
</comment>
<comment type="subcellular location">
    <subcellularLocation>
        <location evidence="1">Endoplasmic reticulum</location>
    </subcellularLocation>
</comment>
<dbReference type="CDD" id="cd08939">
    <property type="entry name" value="KDSR-like_SDR_c"/>
    <property type="match status" value="1"/>
</dbReference>
<comment type="pathway">
    <text evidence="2">Lipid metabolism; sphingolipid metabolism.</text>
</comment>
<evidence type="ECO:0000256" key="13">
    <source>
        <dbReference type="ARBA" id="ARBA00048930"/>
    </source>
</evidence>
<dbReference type="FunFam" id="3.40.50.720:FF:000165">
    <property type="entry name" value="3-ketodihydrosphingosine reductase"/>
    <property type="match status" value="1"/>
</dbReference>
<keyword evidence="9" id="KW-0560">Oxidoreductase</keyword>
<name>A0AA88HM82_ARTSF</name>
<evidence type="ECO:0000256" key="7">
    <source>
        <dbReference type="ARBA" id="ARBA00022857"/>
    </source>
</evidence>
<dbReference type="PANTHER" id="PTHR43550:SF3">
    <property type="entry name" value="3-KETODIHYDROSPHINGOSINE REDUCTASE"/>
    <property type="match status" value="1"/>
</dbReference>
<evidence type="ECO:0000256" key="4">
    <source>
        <dbReference type="ARBA" id="ARBA00006484"/>
    </source>
</evidence>
<comment type="function">
    <text evidence="12">Catalyzes the reduction of 3'-oxosphinganine (3-ketodihydrosphingosine/KDS) to sphinganine (dihydrosphingosine/DHS), the second step of de novo sphingolipid biosynthesis.</text>
</comment>
<comment type="similarity">
    <text evidence="4">Belongs to the short-chain dehydrogenases/reductases (SDR) family.</text>
</comment>
<dbReference type="AlphaFoldDB" id="A0AA88HM82"/>
<dbReference type="InterPro" id="IPR045022">
    <property type="entry name" value="KDSR-like"/>
</dbReference>
<evidence type="ECO:0000313" key="17">
    <source>
        <dbReference type="Proteomes" id="UP001187531"/>
    </source>
</evidence>
<keyword evidence="10" id="KW-0443">Lipid metabolism</keyword>
<keyword evidence="14" id="KW-0472">Membrane</keyword>
<reference evidence="16" key="1">
    <citation type="submission" date="2023-07" db="EMBL/GenBank/DDBJ databases">
        <title>Chromosome-level genome assembly of Artemia franciscana.</title>
        <authorList>
            <person name="Jo E."/>
        </authorList>
    </citation>
    <scope>NUCLEOTIDE SEQUENCE</scope>
    <source>
        <tissue evidence="16">Whole body</tissue>
    </source>
</reference>
<evidence type="ECO:0000256" key="6">
    <source>
        <dbReference type="ARBA" id="ARBA00022824"/>
    </source>
</evidence>
<dbReference type="InterPro" id="IPR057326">
    <property type="entry name" value="KR_dom"/>
</dbReference>
<dbReference type="Gene3D" id="3.40.50.720">
    <property type="entry name" value="NAD(P)-binding Rossmann-like Domain"/>
    <property type="match status" value="1"/>
</dbReference>
<feature type="domain" description="Ketoreductase" evidence="15">
    <location>
        <begin position="39"/>
        <end position="226"/>
    </location>
</feature>
<dbReference type="Pfam" id="PF00106">
    <property type="entry name" value="adh_short"/>
    <property type="match status" value="1"/>
</dbReference>
<keyword evidence="6" id="KW-0256">Endoplasmic reticulum</keyword>
<evidence type="ECO:0000256" key="2">
    <source>
        <dbReference type="ARBA" id="ARBA00004760"/>
    </source>
</evidence>
<dbReference type="GO" id="GO:0047560">
    <property type="term" value="F:3-dehydrosphinganine reductase activity"/>
    <property type="evidence" value="ECO:0007669"/>
    <property type="project" value="UniProtKB-EC"/>
</dbReference>
<dbReference type="EMBL" id="JAVRJZ010000017">
    <property type="protein sequence ID" value="KAK2709629.1"/>
    <property type="molecule type" value="Genomic_DNA"/>
</dbReference>
<dbReference type="InterPro" id="IPR002347">
    <property type="entry name" value="SDR_fam"/>
</dbReference>
<evidence type="ECO:0000256" key="10">
    <source>
        <dbReference type="ARBA" id="ARBA00023098"/>
    </source>
</evidence>
<evidence type="ECO:0000256" key="14">
    <source>
        <dbReference type="SAM" id="Phobius"/>
    </source>
</evidence>
<sequence>MKIVFDLITTEFVIWVIAAIVLAIWTAYYLRKPLSFHDKHVFVTGGSGGIGKAIATEVIKEGGRVSLFARGQYGLEDAKNEIVLKTNCNPNSIQIFPGDVNDSLGTLTKIIDDSEKNHGPIFMLVNTAGYAVAGRFEDLSVDNFKAMMSVNFMGTVSVSKVVVPRMKNRGEGVVVLFGSQAGLTGIFGYTAYAATKFALRGFAEALSMEVKPYNISVTLACPPDTDTPGLIMENKTKPKETCLISDSSGVLPAQDVAKQTLEDAKMKRFLSTNGFEGKILTTVCCGMAPITSYFELAIQKGMKSKDLDKESRKYNLTKVSWKWNDNTICHSKMKV</sequence>
<dbReference type="SUPFAM" id="SSF51735">
    <property type="entry name" value="NAD(P)-binding Rossmann-fold domains"/>
    <property type="match status" value="1"/>
</dbReference>
<evidence type="ECO:0000256" key="12">
    <source>
        <dbReference type="ARBA" id="ARBA00044737"/>
    </source>
</evidence>
<evidence type="ECO:0000259" key="15">
    <source>
        <dbReference type="SMART" id="SM00822"/>
    </source>
</evidence>
<keyword evidence="7" id="KW-0521">NADP</keyword>
<comment type="pathway">
    <text evidence="3">Sphingolipid metabolism.</text>
</comment>
<comment type="catalytic activity">
    <reaction evidence="13">
        <text>sphinganine + NADP(+) = 3-oxosphinganine + NADPH + H(+)</text>
        <dbReference type="Rhea" id="RHEA:22640"/>
        <dbReference type="ChEBI" id="CHEBI:15378"/>
        <dbReference type="ChEBI" id="CHEBI:57783"/>
        <dbReference type="ChEBI" id="CHEBI:57817"/>
        <dbReference type="ChEBI" id="CHEBI:58299"/>
        <dbReference type="ChEBI" id="CHEBI:58349"/>
        <dbReference type="EC" id="1.1.1.102"/>
    </reaction>
    <physiologicalReaction direction="right-to-left" evidence="13">
        <dbReference type="Rhea" id="RHEA:22642"/>
    </physiologicalReaction>
</comment>
<keyword evidence="17" id="KW-1185">Reference proteome</keyword>
<evidence type="ECO:0000313" key="16">
    <source>
        <dbReference type="EMBL" id="KAK2709629.1"/>
    </source>
</evidence>
<dbReference type="InterPro" id="IPR020904">
    <property type="entry name" value="Sc_DH/Rdtase_CS"/>
</dbReference>
<dbReference type="GO" id="GO:0005789">
    <property type="term" value="C:endoplasmic reticulum membrane"/>
    <property type="evidence" value="ECO:0007669"/>
    <property type="project" value="TreeGrafter"/>
</dbReference>
<dbReference type="SMART" id="SM00822">
    <property type="entry name" value="PKS_KR"/>
    <property type="match status" value="1"/>
</dbReference>
<evidence type="ECO:0000256" key="5">
    <source>
        <dbReference type="ARBA" id="ARBA00022741"/>
    </source>
</evidence>
<dbReference type="EC" id="1.1.1.102" evidence="11"/>
<evidence type="ECO:0000256" key="8">
    <source>
        <dbReference type="ARBA" id="ARBA00022919"/>
    </source>
</evidence>
<organism evidence="16 17">
    <name type="scientific">Artemia franciscana</name>
    <name type="common">Brine shrimp</name>
    <name type="synonym">Artemia sanfranciscana</name>
    <dbReference type="NCBI Taxonomy" id="6661"/>
    <lineage>
        <taxon>Eukaryota</taxon>
        <taxon>Metazoa</taxon>
        <taxon>Ecdysozoa</taxon>
        <taxon>Arthropoda</taxon>
        <taxon>Crustacea</taxon>
        <taxon>Branchiopoda</taxon>
        <taxon>Anostraca</taxon>
        <taxon>Artemiidae</taxon>
        <taxon>Artemia</taxon>
    </lineage>
</organism>
<dbReference type="PANTHER" id="PTHR43550">
    <property type="entry name" value="3-KETODIHYDROSPHINGOSINE REDUCTASE"/>
    <property type="match status" value="1"/>
</dbReference>
<dbReference type="Proteomes" id="UP001187531">
    <property type="component" value="Unassembled WGS sequence"/>
</dbReference>
<evidence type="ECO:0000256" key="3">
    <source>
        <dbReference type="ARBA" id="ARBA00004991"/>
    </source>
</evidence>
<dbReference type="GO" id="GO:0030148">
    <property type="term" value="P:sphingolipid biosynthetic process"/>
    <property type="evidence" value="ECO:0007669"/>
    <property type="project" value="InterPro"/>
</dbReference>
<dbReference type="InterPro" id="IPR036291">
    <property type="entry name" value="NAD(P)-bd_dom_sf"/>
</dbReference>
<keyword evidence="5" id="KW-0547">Nucleotide-binding</keyword>
<dbReference type="GO" id="GO:0006666">
    <property type="term" value="P:3-keto-sphinganine metabolic process"/>
    <property type="evidence" value="ECO:0007669"/>
    <property type="project" value="InterPro"/>
</dbReference>
<protein>
    <recommendedName>
        <fullName evidence="11">3-dehydrosphinganine reductase</fullName>
        <ecNumber evidence="11">1.1.1.102</ecNumber>
    </recommendedName>
</protein>